<keyword evidence="11 15" id="KW-1133">Transmembrane helix</keyword>
<evidence type="ECO:0000256" key="8">
    <source>
        <dbReference type="ARBA" id="ARBA00022741"/>
    </source>
</evidence>
<dbReference type="GO" id="GO:0043235">
    <property type="term" value="C:receptor complex"/>
    <property type="evidence" value="ECO:0007669"/>
    <property type="project" value="TreeGrafter"/>
</dbReference>
<dbReference type="InterPro" id="IPR011009">
    <property type="entry name" value="Kinase-like_dom_sf"/>
</dbReference>
<keyword evidence="4" id="KW-0723">Serine/threonine-protein kinase</keyword>
<dbReference type="Pfam" id="PF01064">
    <property type="entry name" value="Activin_recp"/>
    <property type="match status" value="1"/>
</dbReference>
<evidence type="ECO:0000256" key="6">
    <source>
        <dbReference type="ARBA" id="ARBA00022692"/>
    </source>
</evidence>
<evidence type="ECO:0000313" key="18">
    <source>
        <dbReference type="Proteomes" id="UP000762676"/>
    </source>
</evidence>
<dbReference type="EC" id="2.7.11.30" evidence="3"/>
<feature type="compositionally biased region" description="Polar residues" evidence="14">
    <location>
        <begin position="1187"/>
        <end position="1217"/>
    </location>
</feature>
<feature type="region of interest" description="Disordered" evidence="14">
    <location>
        <begin position="942"/>
        <end position="971"/>
    </location>
</feature>
<evidence type="ECO:0000256" key="3">
    <source>
        <dbReference type="ARBA" id="ARBA00012401"/>
    </source>
</evidence>
<sequence length="1556" mass="169016">MCCCSQENCNNPFVLLPNIVNRLRKPGLVSPNTGTGAGTTIPGSEGSPGTSGGSGASREKPPAKKTTDLPRLSTPRAGSANLCAYTDKEMYPSHRSNGRLDSVPGLPWPRGTGRRTIGTVQSEDTILCHEDSYCFTLWIPDKTNKSRGPLFKMQGCWLSSDKALCMSDTCGSKLPPRQNNTHFCCCHGHKCNAQFSNVYDPCKHKPSILPPTTTRSQVPDAVDPIHNRSYAEKPMILTLAVLPSVSLLAVLSFLVYRLCLSSKRASSLNSSAATGTDTELGENSTGPPTPKLNLEDVKVLDLIVRGRYSEVRRGTLNGKDVAVKIYQHHHRQVSHKHKALFKPAIAHRDVNTRNILVKSDLTCVIADLGFAVGVMGSKVIRNGKTEVAEQCSLADVGTLRYMAPEVFDGAVNLRDCEASLKQIDVYALGLVLWELASRCMDLYQGAPMPDYQLPFQAETGSHPLFEELQVLVVKYKTRPKFPEVWKDTHPAVRSLKETIQDCWDSDADARLTALCVLERIADMATLWVHSSKRKREVKPTLNADLWPEASCASNTVSMPGIISNGVSVLPSFVDGDSTDGAVVPELQGCNRDADVQILPVVRYKTNRHVPNRSCPANLEGDEEDVPATAPLINSNLNKLTRKENDESSYETKRVREWLQEQSMSNSTVDTLLPMTPVSDRNQNLIDCDIGELLYSQPGPSTVVAQPPLGALKANNVLLAERKGVISHPNQGRNPTVERNTHKRSDEELAIEGNLIGTLGSQSSGGSDTLGPLAKRKGSVDNQSVPAAGQGYSMGGNLEGSDGGGELSSLVQHDLLNGSHTQQQQQPARNAPIPFLQNQVHKSTAALMRPQSAIMRPKLANINVGTNRSSYSHPVREATGNSDGGRDLSMSYPQWKTSNSALSVDKKENSSEAKSLKTKLTKLIRPKDLGYKFSALIFGGKKKNTGQENHDQPDNCHVGSDSGPDDPVKMPHHYDNSGLDASPQNEYSKFKVDSACPTVPMQVRLSNGKTVSSTCQHDPSMTASNSTSFPAGGSCNRLSNTDVRLTGFQDTHFKSPTLFAKCDGTEEILPSSTKKDNLFYCKDNVNVNAVSILNESETNNACQFINGLSAHIANQNLESSSPPVHDQNINTHTHSAVAEEFPIAKHSSSPHTNALEMNILCTHDQNLMTNQYNKDKLINEHIARPSNLLSNGLSDTSHHIQTQSGNTQPEAELQNSAHSLPDTKGGDSFMYSVETESSIVIDRAEPRLSTQAPTRMPSMKPPPEVTGSVSVNTTEPAGTRSPKQTLPQRSSSNELSGQVLRSHTSDNSSRPVEILPGHVRAAGLDGRPARLGMSHSWHEEGIREGNFYPHNSQRPKSLSLNGHNYEKTNIIINPNICSPDVIAKLGDVQSQVPSATLPSSNVDPASCPLDTAQAPSFRPIETPTDLVSGQAPLSDEEMNNIADSSLSSSCSHGHLALEDTTNLEGGFKSKLSMENLKNGKLSRPGGDGGEKRKEKLKKKEAKLQKVSCASLDSSEKIRRRIKTPVSFKNGRLSLYDDRLMSQSLDSAVLYGVEGEEV</sequence>
<feature type="compositionally biased region" description="Polar residues" evidence="14">
    <location>
        <begin position="274"/>
        <end position="286"/>
    </location>
</feature>
<protein>
    <recommendedName>
        <fullName evidence="3">receptor protein serine/threonine kinase</fullName>
        <ecNumber evidence="3">2.7.11.30</ecNumber>
    </recommendedName>
</protein>
<dbReference type="Proteomes" id="UP000762676">
    <property type="component" value="Unassembled WGS sequence"/>
</dbReference>
<evidence type="ECO:0000256" key="1">
    <source>
        <dbReference type="ARBA" id="ARBA00004479"/>
    </source>
</evidence>
<evidence type="ECO:0000256" key="15">
    <source>
        <dbReference type="SAM" id="Phobius"/>
    </source>
</evidence>
<keyword evidence="7" id="KW-0732">Signal</keyword>
<reference evidence="17 18" key="1">
    <citation type="journal article" date="2021" name="Elife">
        <title>Chloroplast acquisition without the gene transfer in kleptoplastic sea slugs, Plakobranchus ocellatus.</title>
        <authorList>
            <person name="Maeda T."/>
            <person name="Takahashi S."/>
            <person name="Yoshida T."/>
            <person name="Shimamura S."/>
            <person name="Takaki Y."/>
            <person name="Nagai Y."/>
            <person name="Toyoda A."/>
            <person name="Suzuki Y."/>
            <person name="Arimoto A."/>
            <person name="Ishii H."/>
            <person name="Satoh N."/>
            <person name="Nishiyama T."/>
            <person name="Hasebe M."/>
            <person name="Maruyama T."/>
            <person name="Minagawa J."/>
            <person name="Obokata J."/>
            <person name="Shigenobu S."/>
        </authorList>
    </citation>
    <scope>NUCLEOTIDE SEQUENCE [LARGE SCALE GENOMIC DNA]</scope>
</reference>
<evidence type="ECO:0000256" key="10">
    <source>
        <dbReference type="ARBA" id="ARBA00022840"/>
    </source>
</evidence>
<proteinExistence type="inferred from homology"/>
<evidence type="ECO:0000256" key="13">
    <source>
        <dbReference type="ARBA" id="ARBA00023170"/>
    </source>
</evidence>
<accession>A0AAV4EZ73</accession>
<dbReference type="PANTHER" id="PTHR23255">
    <property type="entry name" value="TRANSFORMING GROWTH FACTOR-BETA RECEPTOR TYPE I AND II"/>
    <property type="match status" value="1"/>
</dbReference>
<dbReference type="GO" id="GO:0030509">
    <property type="term" value="P:BMP signaling pathway"/>
    <property type="evidence" value="ECO:0007669"/>
    <property type="project" value="TreeGrafter"/>
</dbReference>
<dbReference type="GO" id="GO:0005524">
    <property type="term" value="F:ATP binding"/>
    <property type="evidence" value="ECO:0007669"/>
    <property type="project" value="UniProtKB-KW"/>
</dbReference>
<feature type="region of interest" description="Disordered" evidence="14">
    <location>
        <begin position="725"/>
        <end position="808"/>
    </location>
</feature>
<keyword evidence="12 15" id="KW-0472">Membrane</keyword>
<evidence type="ECO:0000313" key="17">
    <source>
        <dbReference type="EMBL" id="GFR65451.1"/>
    </source>
</evidence>
<evidence type="ECO:0000256" key="14">
    <source>
        <dbReference type="SAM" id="MobiDB-lite"/>
    </source>
</evidence>
<dbReference type="GO" id="GO:0005886">
    <property type="term" value="C:plasma membrane"/>
    <property type="evidence" value="ECO:0007669"/>
    <property type="project" value="TreeGrafter"/>
</dbReference>
<feature type="compositionally biased region" description="Basic and acidic residues" evidence="14">
    <location>
        <begin position="57"/>
        <end position="68"/>
    </location>
</feature>
<comment type="caution">
    <text evidence="17">The sequence shown here is derived from an EMBL/GenBank/DDBJ whole genome shotgun (WGS) entry which is preliminary data.</text>
</comment>
<evidence type="ECO:0000256" key="11">
    <source>
        <dbReference type="ARBA" id="ARBA00022989"/>
    </source>
</evidence>
<keyword evidence="9 17" id="KW-0418">Kinase</keyword>
<feature type="region of interest" description="Disordered" evidence="14">
    <location>
        <begin position="863"/>
        <end position="892"/>
    </location>
</feature>
<keyword evidence="18" id="KW-1185">Reference proteome</keyword>
<organism evidence="17 18">
    <name type="scientific">Elysia marginata</name>
    <dbReference type="NCBI Taxonomy" id="1093978"/>
    <lineage>
        <taxon>Eukaryota</taxon>
        <taxon>Metazoa</taxon>
        <taxon>Spiralia</taxon>
        <taxon>Lophotrochozoa</taxon>
        <taxon>Mollusca</taxon>
        <taxon>Gastropoda</taxon>
        <taxon>Heterobranchia</taxon>
        <taxon>Euthyneura</taxon>
        <taxon>Panpulmonata</taxon>
        <taxon>Sacoglossa</taxon>
        <taxon>Placobranchoidea</taxon>
        <taxon>Plakobranchidae</taxon>
        <taxon>Elysia</taxon>
    </lineage>
</organism>
<evidence type="ECO:0000256" key="7">
    <source>
        <dbReference type="ARBA" id="ARBA00022729"/>
    </source>
</evidence>
<gene>
    <name evidence="17" type="ORF">ElyMa_003658400</name>
</gene>
<dbReference type="Pfam" id="PF00069">
    <property type="entry name" value="Pkinase"/>
    <property type="match status" value="1"/>
</dbReference>
<dbReference type="InterPro" id="IPR000472">
    <property type="entry name" value="Activin_recp"/>
</dbReference>
<keyword evidence="8" id="KW-0547">Nucleotide-binding</keyword>
<comment type="subcellular location">
    <subcellularLocation>
        <location evidence="1">Membrane</location>
        <topology evidence="1">Single-pass type I membrane protein</topology>
    </subcellularLocation>
</comment>
<feature type="domain" description="Protein kinase" evidence="16">
    <location>
        <begin position="184"/>
        <end position="526"/>
    </location>
</feature>
<dbReference type="SUPFAM" id="SSF57302">
    <property type="entry name" value="Snake toxin-like"/>
    <property type="match status" value="1"/>
</dbReference>
<dbReference type="InterPro" id="IPR000719">
    <property type="entry name" value="Prot_kinase_dom"/>
</dbReference>
<dbReference type="Gene3D" id="1.10.510.10">
    <property type="entry name" value="Transferase(Phosphotransferase) domain 1"/>
    <property type="match status" value="1"/>
</dbReference>
<dbReference type="Gene3D" id="2.10.60.10">
    <property type="entry name" value="CD59"/>
    <property type="match status" value="1"/>
</dbReference>
<feature type="compositionally biased region" description="Gly residues" evidence="14">
    <location>
        <begin position="791"/>
        <end position="805"/>
    </location>
</feature>
<feature type="compositionally biased region" description="Polar residues" evidence="14">
    <location>
        <begin position="1009"/>
        <end position="1028"/>
    </location>
</feature>
<dbReference type="InterPro" id="IPR000333">
    <property type="entry name" value="TGFB_receptor"/>
</dbReference>
<feature type="region of interest" description="Disordered" evidence="14">
    <location>
        <begin position="1009"/>
        <end position="1029"/>
    </location>
</feature>
<evidence type="ECO:0000259" key="16">
    <source>
        <dbReference type="PROSITE" id="PS50011"/>
    </source>
</evidence>
<keyword evidence="5" id="KW-0808">Transferase</keyword>
<dbReference type="SUPFAM" id="SSF56112">
    <property type="entry name" value="Protein kinase-like (PK-like)"/>
    <property type="match status" value="1"/>
</dbReference>
<feature type="compositionally biased region" description="Polar residues" evidence="14">
    <location>
        <begin position="727"/>
        <end position="737"/>
    </location>
</feature>
<evidence type="ECO:0000256" key="4">
    <source>
        <dbReference type="ARBA" id="ARBA00022527"/>
    </source>
</evidence>
<dbReference type="PROSITE" id="PS50011">
    <property type="entry name" value="PROTEIN_KINASE_DOM"/>
    <property type="match status" value="1"/>
</dbReference>
<feature type="compositionally biased region" description="Low complexity" evidence="14">
    <location>
        <begin position="38"/>
        <end position="48"/>
    </location>
</feature>
<evidence type="ECO:0000256" key="2">
    <source>
        <dbReference type="ARBA" id="ARBA00009605"/>
    </source>
</evidence>
<keyword evidence="10" id="KW-0067">ATP-binding</keyword>
<evidence type="ECO:0000256" key="5">
    <source>
        <dbReference type="ARBA" id="ARBA00022679"/>
    </source>
</evidence>
<keyword evidence="13 17" id="KW-0675">Receptor</keyword>
<evidence type="ECO:0000256" key="12">
    <source>
        <dbReference type="ARBA" id="ARBA00023136"/>
    </source>
</evidence>
<feature type="region of interest" description="Disordered" evidence="14">
    <location>
        <begin position="27"/>
        <end position="77"/>
    </location>
</feature>
<evidence type="ECO:0000256" key="9">
    <source>
        <dbReference type="ARBA" id="ARBA00022777"/>
    </source>
</evidence>
<feature type="transmembrane region" description="Helical" evidence="15">
    <location>
        <begin position="236"/>
        <end position="256"/>
    </location>
</feature>
<feature type="compositionally biased region" description="Polar residues" evidence="14">
    <location>
        <begin position="1266"/>
        <end position="1309"/>
    </location>
</feature>
<feature type="region of interest" description="Disordered" evidence="14">
    <location>
        <begin position="1187"/>
        <end position="1313"/>
    </location>
</feature>
<keyword evidence="6 15" id="KW-0812">Transmembrane</keyword>
<comment type="similarity">
    <text evidence="2">Belongs to the protein kinase superfamily. TKL Ser/Thr protein kinase family. TGFB receptor subfamily.</text>
</comment>
<dbReference type="EMBL" id="BMAT01007491">
    <property type="protein sequence ID" value="GFR65451.1"/>
    <property type="molecule type" value="Genomic_DNA"/>
</dbReference>
<dbReference type="GO" id="GO:0005024">
    <property type="term" value="F:transforming growth factor beta receptor activity"/>
    <property type="evidence" value="ECO:0007669"/>
    <property type="project" value="TreeGrafter"/>
</dbReference>
<name>A0AAV4EZ73_9GAST</name>
<feature type="region of interest" description="Disordered" evidence="14">
    <location>
        <begin position="269"/>
        <end position="292"/>
    </location>
</feature>
<dbReference type="InterPro" id="IPR045860">
    <property type="entry name" value="Snake_toxin-like_sf"/>
</dbReference>
<dbReference type="PANTHER" id="PTHR23255:SF100">
    <property type="entry name" value="RECEPTOR PROTEIN SERINE_THREONINE KINASE"/>
    <property type="match status" value="1"/>
</dbReference>